<dbReference type="CDD" id="cd04433">
    <property type="entry name" value="AFD_class_I"/>
    <property type="match status" value="1"/>
</dbReference>
<accession>A0ABP6CE29</accession>
<dbReference type="PANTHER" id="PTHR43201">
    <property type="entry name" value="ACYL-COA SYNTHETASE"/>
    <property type="match status" value="1"/>
</dbReference>
<organism evidence="3 4">
    <name type="scientific">Actinomadura fulvescens</name>
    <dbReference type="NCBI Taxonomy" id="46160"/>
    <lineage>
        <taxon>Bacteria</taxon>
        <taxon>Bacillati</taxon>
        <taxon>Actinomycetota</taxon>
        <taxon>Actinomycetes</taxon>
        <taxon>Streptosporangiales</taxon>
        <taxon>Thermomonosporaceae</taxon>
        <taxon>Actinomadura</taxon>
    </lineage>
</organism>
<dbReference type="InterPro" id="IPR000873">
    <property type="entry name" value="AMP-dep_synth/lig_dom"/>
</dbReference>
<dbReference type="InterPro" id="IPR042099">
    <property type="entry name" value="ANL_N_sf"/>
</dbReference>
<protein>
    <submittedName>
        <fullName evidence="3">Class I adenylate-forming enzyme family protein</fullName>
    </submittedName>
</protein>
<dbReference type="Pfam" id="PF00501">
    <property type="entry name" value="AMP-binding"/>
    <property type="match status" value="1"/>
</dbReference>
<evidence type="ECO:0000259" key="2">
    <source>
        <dbReference type="Pfam" id="PF00501"/>
    </source>
</evidence>
<dbReference type="EMBL" id="BAAATD010000008">
    <property type="protein sequence ID" value="GAA2616691.1"/>
    <property type="molecule type" value="Genomic_DNA"/>
</dbReference>
<keyword evidence="4" id="KW-1185">Reference proteome</keyword>
<reference evidence="4" key="1">
    <citation type="journal article" date="2019" name="Int. J. Syst. Evol. Microbiol.">
        <title>The Global Catalogue of Microorganisms (GCM) 10K type strain sequencing project: providing services to taxonomists for standard genome sequencing and annotation.</title>
        <authorList>
            <consortium name="The Broad Institute Genomics Platform"/>
            <consortium name="The Broad Institute Genome Sequencing Center for Infectious Disease"/>
            <person name="Wu L."/>
            <person name="Ma J."/>
        </authorList>
    </citation>
    <scope>NUCLEOTIDE SEQUENCE [LARGE SCALE GENOMIC DNA]</scope>
    <source>
        <strain evidence="4">JCM 6833</strain>
    </source>
</reference>
<evidence type="ECO:0000256" key="1">
    <source>
        <dbReference type="ARBA" id="ARBA00006432"/>
    </source>
</evidence>
<name>A0ABP6CE29_9ACTN</name>
<sequence length="475" mass="50640">MAWGSGFRGGRLLMEGAGLPFKSEEAEAYFSERAIDLEPWPEPQATVPEIADLFTEVLPRPGAVVLLALPSGTMLLRHLLGAVYGGAVPVPIPVGTPPARVRGLAHRFGASLLVTPRRRAGQDAGSRIVGGAQITPLRAPHAHHPSGGVIILTSGTSGIFSGCLHRSSSLLGNAAMHAASVGLGQADTILVMLPLHFSYALVAQALAGLVTGARLIICGPPHTSARFADAVRRHRVTSTSLTPFFMRRLIGGHEPETLRMLTIGGDALPATDVARLLELRPGRELYITYGLTEAGPRVATLAAHAEPPHRYASVGRPMDGVKVALRKVRGQPDAVGELLVSSDTVLVRKVGVPQGRPADCFAGPGTIATGDLFRIDSDGYLYFAGRLTDPLVVDGVKVSLESVRSLAAAQPGVARATISVRRDAPDEGYFDLELEMDDPTRESAHRVRDALYRRLLRAERPRRITVVPVREDVPK</sequence>
<dbReference type="Proteomes" id="UP001501509">
    <property type="component" value="Unassembled WGS sequence"/>
</dbReference>
<dbReference type="SUPFAM" id="SSF56801">
    <property type="entry name" value="Acetyl-CoA synthetase-like"/>
    <property type="match status" value="1"/>
</dbReference>
<dbReference type="PANTHER" id="PTHR43201:SF8">
    <property type="entry name" value="ACYL-COA SYNTHETASE FAMILY MEMBER 3"/>
    <property type="match status" value="1"/>
</dbReference>
<gene>
    <name evidence="3" type="ORF">GCM10010411_59780</name>
</gene>
<evidence type="ECO:0000313" key="3">
    <source>
        <dbReference type="EMBL" id="GAA2616691.1"/>
    </source>
</evidence>
<comment type="similarity">
    <text evidence="1">Belongs to the ATP-dependent AMP-binding enzyme family.</text>
</comment>
<feature type="domain" description="AMP-dependent synthetase/ligase" evidence="2">
    <location>
        <begin position="60"/>
        <end position="345"/>
    </location>
</feature>
<proteinExistence type="inferred from homology"/>
<dbReference type="Gene3D" id="3.40.50.12780">
    <property type="entry name" value="N-terminal domain of ligase-like"/>
    <property type="match status" value="1"/>
</dbReference>
<comment type="caution">
    <text evidence="3">The sequence shown here is derived from an EMBL/GenBank/DDBJ whole genome shotgun (WGS) entry which is preliminary data.</text>
</comment>
<evidence type="ECO:0000313" key="4">
    <source>
        <dbReference type="Proteomes" id="UP001501509"/>
    </source>
</evidence>